<evidence type="ECO:0000256" key="2">
    <source>
        <dbReference type="ARBA" id="ARBA00004922"/>
    </source>
</evidence>
<keyword evidence="9" id="KW-0325">Glycoprotein</keyword>
<keyword evidence="5 11" id="KW-0812">Transmembrane</keyword>
<keyword evidence="13" id="KW-1185">Reference proteome</keyword>
<comment type="similarity">
    <text evidence="10">Belongs to the glycosyltransferase 14 family.</text>
</comment>
<proteinExistence type="inferred from homology"/>
<protein>
    <recommendedName>
        <fullName evidence="14">Protein xylosyltransferase</fullName>
    </recommendedName>
</protein>
<dbReference type="GO" id="GO:0016020">
    <property type="term" value="C:membrane"/>
    <property type="evidence" value="ECO:0007669"/>
    <property type="project" value="UniProtKB-SubCell"/>
</dbReference>
<evidence type="ECO:0008006" key="14">
    <source>
        <dbReference type="Google" id="ProtNLM"/>
    </source>
</evidence>
<keyword evidence="3" id="KW-0328">Glycosyltransferase</keyword>
<evidence type="ECO:0000313" key="13">
    <source>
        <dbReference type="Proteomes" id="UP001292079"/>
    </source>
</evidence>
<dbReference type="Pfam" id="PF02485">
    <property type="entry name" value="Branch"/>
    <property type="match status" value="1"/>
</dbReference>
<sequence>MLSSHGLIMFIVRLPIILMRSLRIRVIFGSLLLTLLLTIYYSFNSYSQSNPTTNQLQTEYTTDIQRVCEYLFTNPIVNSNNVVIESIHSHLNSTHQHLSDFRKCQNFKLFYGHPVESSMQEKQFPLAFSLSIHENIEQASRLLRLIYRSHNLYCIHVDSKSPQAFYDEVMQLATCFGSNVMLVNRSESVNVQWGYYSLFEAFLLCADKLMKNTDYMWKYLLNVSGQEMPLRTNWELVAALKAINGSNVVEGVGPTENPSRWPKRNFTFPFTWNKGSFYVALKREFVHFYQTDEKANEILDAMKAEKHLVKHPDELYFSTLTYNPQLGAPGACNEFYVTNNSDPRKKYVARYVTWYHKECRSSRVSHGVCIIGINDLPFITSQVEFFANKFHHDFEPIAYDCTEYYIMRKCYLYTYDPMRLNSLAVDLITKAICCNTNEFCEANKICTNYGKQLNQSSYLIGKHFIDIKNFTQNQSFWIKINQINLLDIKKFNLMKKNYSLDEMNNEQYNNDKLQSDLQLYLENENITLNGKYIVYYNATNRILQTTSLHHINALDIICEIQCENNNTSTIHENKQNTTNNNNRIFIKYKRYQKCSYRNNTDLLSPNQYFDGCYSQSIVDNKFLCAYSCTKDEYCPRFYFNNSTNDCILTHYTASPIPYSYNKVNGEWECYSLMDNKE</sequence>
<evidence type="ECO:0000256" key="9">
    <source>
        <dbReference type="ARBA" id="ARBA00023180"/>
    </source>
</evidence>
<keyword evidence="6" id="KW-0735">Signal-anchor</keyword>
<comment type="caution">
    <text evidence="12">The sequence shown here is derived from an EMBL/GenBank/DDBJ whole genome shotgun (WGS) entry which is preliminary data.</text>
</comment>
<comment type="subcellular location">
    <subcellularLocation>
        <location evidence="1">Membrane</location>
        <topology evidence="1">Single-pass type II membrane protein</topology>
    </subcellularLocation>
</comment>
<keyword evidence="7 11" id="KW-1133">Transmembrane helix</keyword>
<dbReference type="GO" id="GO:0008375">
    <property type="term" value="F:acetylglucosaminyltransferase activity"/>
    <property type="evidence" value="ECO:0007669"/>
    <property type="project" value="TreeGrafter"/>
</dbReference>
<name>A0AAE1ZHD9_SCHME</name>
<evidence type="ECO:0000256" key="6">
    <source>
        <dbReference type="ARBA" id="ARBA00022968"/>
    </source>
</evidence>
<evidence type="ECO:0000256" key="4">
    <source>
        <dbReference type="ARBA" id="ARBA00022679"/>
    </source>
</evidence>
<evidence type="ECO:0000256" key="3">
    <source>
        <dbReference type="ARBA" id="ARBA00022676"/>
    </source>
</evidence>
<evidence type="ECO:0000256" key="10">
    <source>
        <dbReference type="ARBA" id="ARBA00038150"/>
    </source>
</evidence>
<evidence type="ECO:0000256" key="1">
    <source>
        <dbReference type="ARBA" id="ARBA00004606"/>
    </source>
</evidence>
<keyword evidence="4" id="KW-0808">Transferase</keyword>
<keyword evidence="8 11" id="KW-0472">Membrane</keyword>
<evidence type="ECO:0000256" key="11">
    <source>
        <dbReference type="SAM" id="Phobius"/>
    </source>
</evidence>
<dbReference type="AlphaFoldDB" id="A0AAE1ZHD9"/>
<dbReference type="EMBL" id="JALJAT010000002">
    <property type="protein sequence ID" value="KAK4473910.1"/>
    <property type="molecule type" value="Genomic_DNA"/>
</dbReference>
<evidence type="ECO:0000256" key="5">
    <source>
        <dbReference type="ARBA" id="ARBA00022692"/>
    </source>
</evidence>
<dbReference type="Proteomes" id="UP001292079">
    <property type="component" value="Unassembled WGS sequence"/>
</dbReference>
<comment type="pathway">
    <text evidence="2">Protein modification; protein glycosylation.</text>
</comment>
<dbReference type="InterPro" id="IPR003406">
    <property type="entry name" value="Glyco_trans_14"/>
</dbReference>
<reference evidence="12" key="2">
    <citation type="journal article" date="2023" name="Infect Dis Poverty">
        <title>Chromosome-scale genome of the human blood fluke Schistosoma mekongi and its implications for public health.</title>
        <authorList>
            <person name="Zhou M."/>
            <person name="Xu L."/>
            <person name="Xu D."/>
            <person name="Chen W."/>
            <person name="Khan J."/>
            <person name="Hu Y."/>
            <person name="Huang H."/>
            <person name="Wei H."/>
            <person name="Zhang Y."/>
            <person name="Chusongsang P."/>
            <person name="Tanasarnprasert K."/>
            <person name="Hu X."/>
            <person name="Limpanont Y."/>
            <person name="Lv Z."/>
        </authorList>
    </citation>
    <scope>NUCLEOTIDE SEQUENCE</scope>
    <source>
        <strain evidence="12">LV_2022a</strain>
    </source>
</reference>
<accession>A0AAE1ZHD9</accession>
<evidence type="ECO:0000256" key="8">
    <source>
        <dbReference type="ARBA" id="ARBA00023136"/>
    </source>
</evidence>
<reference evidence="12" key="1">
    <citation type="submission" date="2022-04" db="EMBL/GenBank/DDBJ databases">
        <authorList>
            <person name="Xu L."/>
            <person name="Lv Z."/>
        </authorList>
    </citation>
    <scope>NUCLEOTIDE SEQUENCE</scope>
    <source>
        <strain evidence="12">LV_2022a</strain>
    </source>
</reference>
<dbReference type="PANTHER" id="PTHR19297">
    <property type="entry name" value="GLYCOSYLTRANSFERASE 14 FAMILY MEMBER"/>
    <property type="match status" value="1"/>
</dbReference>
<feature type="transmembrane region" description="Helical" evidence="11">
    <location>
        <begin position="22"/>
        <end position="43"/>
    </location>
</feature>
<gene>
    <name evidence="12" type="ORF">MN116_003235</name>
</gene>
<dbReference type="PANTHER" id="PTHR19297:SF185">
    <property type="entry name" value="BETA-1,3-GALACTOSYL-O-GLYCOSYL-GLYCOPROTEIN BETA-1,6-N-ACETYLGLUCOSAMINYLTRANSFERASE 3"/>
    <property type="match status" value="1"/>
</dbReference>
<evidence type="ECO:0000256" key="7">
    <source>
        <dbReference type="ARBA" id="ARBA00022989"/>
    </source>
</evidence>
<organism evidence="12 13">
    <name type="scientific">Schistosoma mekongi</name>
    <name type="common">Parasitic worm</name>
    <dbReference type="NCBI Taxonomy" id="38744"/>
    <lineage>
        <taxon>Eukaryota</taxon>
        <taxon>Metazoa</taxon>
        <taxon>Spiralia</taxon>
        <taxon>Lophotrochozoa</taxon>
        <taxon>Platyhelminthes</taxon>
        <taxon>Trematoda</taxon>
        <taxon>Digenea</taxon>
        <taxon>Strigeidida</taxon>
        <taxon>Schistosomatoidea</taxon>
        <taxon>Schistosomatidae</taxon>
        <taxon>Schistosoma</taxon>
    </lineage>
</organism>
<evidence type="ECO:0000313" key="12">
    <source>
        <dbReference type="EMBL" id="KAK4473910.1"/>
    </source>
</evidence>